<dbReference type="Gene3D" id="2.130.10.10">
    <property type="entry name" value="YVTN repeat-like/Quinoprotein amine dehydrogenase"/>
    <property type="match status" value="2"/>
</dbReference>
<dbReference type="InterPro" id="IPR015943">
    <property type="entry name" value="WD40/YVTN_repeat-like_dom_sf"/>
</dbReference>
<organism evidence="2 3">
    <name type="scientific">Gimesia chilikensis</name>
    <dbReference type="NCBI Taxonomy" id="2605989"/>
    <lineage>
        <taxon>Bacteria</taxon>
        <taxon>Pseudomonadati</taxon>
        <taxon>Planctomycetota</taxon>
        <taxon>Planctomycetia</taxon>
        <taxon>Planctomycetales</taxon>
        <taxon>Planctomycetaceae</taxon>
        <taxon>Gimesia</taxon>
    </lineage>
</organism>
<dbReference type="SUPFAM" id="SSF50998">
    <property type="entry name" value="Quinoprotein alcohol dehydrogenase-like"/>
    <property type="match status" value="2"/>
</dbReference>
<dbReference type="EMBL" id="CP036266">
    <property type="protein sequence ID" value="QDT20551.1"/>
    <property type="molecule type" value="Genomic_DNA"/>
</dbReference>
<dbReference type="RefSeq" id="WP_145183516.1">
    <property type="nucleotide sequence ID" value="NZ_CP036266.1"/>
</dbReference>
<dbReference type="PANTHER" id="PTHR34512:SF30">
    <property type="entry name" value="OUTER MEMBRANE PROTEIN ASSEMBLY FACTOR BAMB"/>
    <property type="match status" value="1"/>
</dbReference>
<sequence>MKRINPPFSGRSPLKSVTARLLSAVALLLIGPCTYLLSQDEPARQLLLAFLDPPEQAVPEQSEPDPDAISEDREALIHRIYRNRSLRTQFERAEQKFNEREFTEGALQLEKLLDHQEDYFFWPDDAKHPFNFRKRTRELLSTANPRDLADYERISGPQANGMLEQARESDDLRLFEQVALRFYPLRAGFEAIDYLGTRHLEQGNFEFASRYWDLLLESRIHQARMKPVHFLKAAVAYQQSDQPKKVTRILSRKSKAEVTLGGVTYRLPQAMERLALNLQNSPRSPADRGWLISQGNSQRNQSVESSVPYFKADWSQPIARTEKYRALEYLINWERKQQRENQSTAVANVPIAVDNLIIYRDFKGVRAVDIDSGETAWLFQSAGSLNQLIDQVDERTPGHAAYSQNLSLEKFYACNSIYGTLSSNGQAVFAVDYIPDQLPPVERNLGLRRNTTHFPLVSQKGNRLVALPVKRKPTAADGLTAIRAPSEDPQPETTFPVKPLWSISGYYFLGAPLPVGNYLYAIAEHNSQLSVLCINPHDGSIFWKQGLAYVDQPIYSDRERSWQQAPLASSEGIIVCTTQIDTVVALDATNGDLLWSYYYGEGDNSRRIAQKRYYRPVSFGHPGLTSAPVISGNRVFYLPSGSPYIHCIDLQTGLPLWEEVNREDGELIAAVVDETVLVLGADYCRGRHIEDGRELWHLQVGPVSGIGFLSQENYLLPTRAGHVLKIHVPTGKEAGFSLSNTNQISSILNHEFKQDLQEGAAYAYEVVKRNGEPSPSEQKQYDWAPGNIIAHRGRIISLGLWQIDAFPQAEAMLASLPDKQQSLSPQQKQIDQLLKAELELALGNLTGAQRRLESLLSDQAVPDIQNRSTALLRELLYAELNRGGQSEAELLGKLESLAQTPLERGRFLSRKSKYLLDQEDYHGLMQVAEDFKKIEVNQPLAMAGDTHHLVTVQSLIAGLMQRIADKADQNDQATLNSIIVEDQQTALQGANISELQAFLDTYGSWSQAVAVRSTLAQKMMQSGQIQQAEFLLMQNHADANPHVAAEAARQLLELWEAVGLPHEAAGLLKELNEKYANIPLENGQTGAEYVARYDRGSAAWSIYQAMQPLRDNVTRVNIRQSDVAAPAPQIAATYRNYERKFLPPPEISQLLLKQGSLLTVVNRHAGQSIGQVKVSDRISYPYHSRNTRVGHFIPLGSSHKIHGVSLLQLDGDVSEPLWTTEFDDLNNSQSLFYVGPSGPRVCVFQWGNRLFGLNPANGKVLWERKNIPSKSGFLSDSSKGLVGDQEAIVAFSINRTNYDVYSAITGERIRQGELELNSRIRHVFGRKLFYETTSTTEKRVRLWDPLTDRLLLDEPVDNSGFSTQISDTELAILLPPNRLRVLNVETGETMIETEIPDEYLKNLNKFIGFSDHGRYYFNFSYTTPRRRTPQNDFFISDSFLNVVHIDNDLLSIDKQSGNILWNRNLPKRSWIDTSQYELPFLIFMSKIRTESRTRSYSFLFEILDARTGKTIGFKDNILKDTILQMQIDPRLRKIILQGMHSAVEIDYQNPTRGLENLLDSPL</sequence>
<gene>
    <name evidence="2" type="ORF">HG66A1_23380</name>
</gene>
<evidence type="ECO:0000259" key="1">
    <source>
        <dbReference type="Pfam" id="PF13360"/>
    </source>
</evidence>
<dbReference type="PANTHER" id="PTHR34512">
    <property type="entry name" value="CELL SURFACE PROTEIN"/>
    <property type="match status" value="1"/>
</dbReference>
<feature type="domain" description="Pyrrolo-quinoline quinone repeat" evidence="1">
    <location>
        <begin position="624"/>
        <end position="710"/>
    </location>
</feature>
<dbReference type="InterPro" id="IPR018391">
    <property type="entry name" value="PQQ_b-propeller_rpt"/>
</dbReference>
<dbReference type="Pfam" id="PF13360">
    <property type="entry name" value="PQQ_2"/>
    <property type="match status" value="2"/>
</dbReference>
<dbReference type="OrthoDB" id="242013at2"/>
<dbReference type="SMART" id="SM00564">
    <property type="entry name" value="PQQ"/>
    <property type="match status" value="4"/>
</dbReference>
<keyword evidence="3" id="KW-1185">Reference proteome</keyword>
<protein>
    <submittedName>
        <fullName evidence="2">Outer membrane biogenesis protein BamB</fullName>
    </submittedName>
</protein>
<dbReference type="Proteomes" id="UP000320421">
    <property type="component" value="Chromosome"/>
</dbReference>
<accession>A0A517PMF0</accession>
<name>A0A517PMF0_9PLAN</name>
<dbReference type="InterPro" id="IPR011047">
    <property type="entry name" value="Quinoprotein_ADH-like_sf"/>
</dbReference>
<dbReference type="InterPro" id="IPR002372">
    <property type="entry name" value="PQQ_rpt_dom"/>
</dbReference>
<evidence type="ECO:0000313" key="3">
    <source>
        <dbReference type="Proteomes" id="UP000320421"/>
    </source>
</evidence>
<evidence type="ECO:0000313" key="2">
    <source>
        <dbReference type="EMBL" id="QDT20551.1"/>
    </source>
</evidence>
<proteinExistence type="predicted"/>
<reference evidence="2 3" key="1">
    <citation type="submission" date="2019-02" db="EMBL/GenBank/DDBJ databases">
        <title>Deep-cultivation of Planctomycetes and their phenomic and genomic characterization uncovers novel biology.</title>
        <authorList>
            <person name="Wiegand S."/>
            <person name="Jogler M."/>
            <person name="Boedeker C."/>
            <person name="Pinto D."/>
            <person name="Vollmers J."/>
            <person name="Rivas-Marin E."/>
            <person name="Kohn T."/>
            <person name="Peeters S.H."/>
            <person name="Heuer A."/>
            <person name="Rast P."/>
            <person name="Oberbeckmann S."/>
            <person name="Bunk B."/>
            <person name="Jeske O."/>
            <person name="Meyerdierks A."/>
            <person name="Storesund J.E."/>
            <person name="Kallscheuer N."/>
            <person name="Luecker S."/>
            <person name="Lage O.M."/>
            <person name="Pohl T."/>
            <person name="Merkel B.J."/>
            <person name="Hornburger P."/>
            <person name="Mueller R.-W."/>
            <person name="Bruemmer F."/>
            <person name="Labrenz M."/>
            <person name="Spormann A.M."/>
            <person name="Op den Camp H."/>
            <person name="Overmann J."/>
            <person name="Amann R."/>
            <person name="Jetten M.S.M."/>
            <person name="Mascher T."/>
            <person name="Medema M.H."/>
            <person name="Devos D.P."/>
            <person name="Kaster A.-K."/>
            <person name="Ovreas L."/>
            <person name="Rohde M."/>
            <person name="Galperin M.Y."/>
            <person name="Jogler C."/>
        </authorList>
    </citation>
    <scope>NUCLEOTIDE SEQUENCE [LARGE SCALE GENOMIC DNA]</scope>
    <source>
        <strain evidence="2 3">HG66A1</strain>
    </source>
</reference>
<feature type="domain" description="Pyrrolo-quinoline quinone repeat" evidence="1">
    <location>
        <begin position="530"/>
        <end position="597"/>
    </location>
</feature>